<evidence type="ECO:0000313" key="1">
    <source>
        <dbReference type="EMBL" id="MEV4288061.1"/>
    </source>
</evidence>
<keyword evidence="2" id="KW-1185">Reference proteome</keyword>
<dbReference type="PANTHER" id="PTHR11365">
    <property type="entry name" value="5-OXOPROLINASE RELATED"/>
    <property type="match status" value="1"/>
</dbReference>
<reference evidence="1 2" key="1">
    <citation type="submission" date="2024-06" db="EMBL/GenBank/DDBJ databases">
        <title>The Natural Products Discovery Center: Release of the First 8490 Sequenced Strains for Exploring Actinobacteria Biosynthetic Diversity.</title>
        <authorList>
            <person name="Kalkreuter E."/>
            <person name="Kautsar S.A."/>
            <person name="Yang D."/>
            <person name="Bader C.D."/>
            <person name="Teijaro C.N."/>
            <person name="Fluegel L."/>
            <person name="Davis C.M."/>
            <person name="Simpson J.R."/>
            <person name="Lauterbach L."/>
            <person name="Steele A.D."/>
            <person name="Gui C."/>
            <person name="Meng S."/>
            <person name="Li G."/>
            <person name="Viehrig K."/>
            <person name="Ye F."/>
            <person name="Su P."/>
            <person name="Kiefer A.F."/>
            <person name="Nichols A."/>
            <person name="Cepeda A.J."/>
            <person name="Yan W."/>
            <person name="Fan B."/>
            <person name="Jiang Y."/>
            <person name="Adhikari A."/>
            <person name="Zheng C.-J."/>
            <person name="Schuster L."/>
            <person name="Cowan T.M."/>
            <person name="Smanski M.J."/>
            <person name="Chevrette M.G."/>
            <person name="De Carvalho L.P.S."/>
            <person name="Shen B."/>
        </authorList>
    </citation>
    <scope>NUCLEOTIDE SEQUENCE [LARGE SCALE GENOMIC DNA]</scope>
    <source>
        <strain evidence="1 2">NPDC049574</strain>
    </source>
</reference>
<sequence>MEGARIGILLGAGRAHAALVGDGETRHATGPNASERVLARMLRGLAGSARVGSVTWDVSAELDPALAGTPVAAVRVVPRLPTGGLGSGHPSPLLRSLQARRGAVIGGHDLFGVELAPLDIYAVLAEAAAARDIPALAVTASGAPGCADHELAAAELVHDTRPEARVSLSHQVGGLGLLDREAATVINAALLARAAELAERCVRVGELVGPQVSTWFAAGDGGRISAERLRLLPVLALAASEAAALTGAAWLAGAGDALVGLALPDALAVGHVTGGLPEVTVDRPGPGGVRMAVPTASLTRIPGSPAASAAAFALLAEHEPDQAVVAAGSTGEAAVRARAVAARLPAPGRLVLPGGELAAIGAACTEPTAWLDTVVYAESREELDRQRGIAEQRALTLVAESGARLGSERVVSSRAVSMSFLRSGSYRLMVRAGGEAGEET</sequence>
<dbReference type="InterPro" id="IPR045079">
    <property type="entry name" value="Oxoprolinase-like"/>
</dbReference>
<protein>
    <recommendedName>
        <fullName evidence="3">Hydantoinase/oxoprolinase N-terminal domain-containing protein</fullName>
    </recommendedName>
</protein>
<dbReference type="Proteomes" id="UP001552427">
    <property type="component" value="Unassembled WGS sequence"/>
</dbReference>
<accession>A0ABV3H6A5</accession>
<dbReference type="EMBL" id="JBFARM010000006">
    <property type="protein sequence ID" value="MEV4288061.1"/>
    <property type="molecule type" value="Genomic_DNA"/>
</dbReference>
<proteinExistence type="predicted"/>
<dbReference type="PANTHER" id="PTHR11365:SF23">
    <property type="entry name" value="HYPOTHETICAL 5-OXOPROLINASE (EUROFUNG)-RELATED"/>
    <property type="match status" value="1"/>
</dbReference>
<evidence type="ECO:0000313" key="2">
    <source>
        <dbReference type="Proteomes" id="UP001552427"/>
    </source>
</evidence>
<dbReference type="RefSeq" id="WP_364452423.1">
    <property type="nucleotide sequence ID" value="NZ_JBFARM010000006.1"/>
</dbReference>
<comment type="caution">
    <text evidence="1">The sequence shown here is derived from an EMBL/GenBank/DDBJ whole genome shotgun (WGS) entry which is preliminary data.</text>
</comment>
<organism evidence="1 2">
    <name type="scientific">Nonomuraea bangladeshensis</name>
    <dbReference type="NCBI Taxonomy" id="404385"/>
    <lineage>
        <taxon>Bacteria</taxon>
        <taxon>Bacillati</taxon>
        <taxon>Actinomycetota</taxon>
        <taxon>Actinomycetes</taxon>
        <taxon>Streptosporangiales</taxon>
        <taxon>Streptosporangiaceae</taxon>
        <taxon>Nonomuraea</taxon>
    </lineage>
</organism>
<name>A0ABV3H6A5_9ACTN</name>
<evidence type="ECO:0008006" key="3">
    <source>
        <dbReference type="Google" id="ProtNLM"/>
    </source>
</evidence>
<gene>
    <name evidence="1" type="ORF">AB0K40_21320</name>
</gene>